<gene>
    <name evidence="2" type="primary">ORF3539</name>
</gene>
<feature type="non-terminal residue" evidence="2">
    <location>
        <position position="1"/>
    </location>
</feature>
<dbReference type="AlphaFoldDB" id="A0A0B6XW36"/>
<keyword evidence="1" id="KW-0812">Transmembrane</keyword>
<sequence>DVQSTHNTDVQNIVPVGLSYTAGEVMDGQDVVSNHIHDGRTSINDIDLDGKKLSCLSRASTAMAWALETSFFKVGLFVGEFPIVVIMSLVVMCGLCGLGMKTFHETEAQEKLWVPQTSRLINEKAWVDRTYPQ</sequence>
<reference evidence="2" key="1">
    <citation type="submission" date="2014-12" db="EMBL/GenBank/DDBJ databases">
        <title>Insight into the proteome of Arion vulgaris.</title>
        <authorList>
            <person name="Aradska J."/>
            <person name="Bulat T."/>
            <person name="Smidak R."/>
            <person name="Sarate P."/>
            <person name="Gangsoo J."/>
            <person name="Sialana F."/>
            <person name="Bilban M."/>
            <person name="Lubec G."/>
        </authorList>
    </citation>
    <scope>NUCLEOTIDE SEQUENCE</scope>
    <source>
        <tissue evidence="2">Skin</tissue>
    </source>
</reference>
<protein>
    <recommendedName>
        <fullName evidence="3">SSD domain-containing protein</fullName>
    </recommendedName>
</protein>
<feature type="non-terminal residue" evidence="2">
    <location>
        <position position="133"/>
    </location>
</feature>
<keyword evidence="1" id="KW-1133">Transmembrane helix</keyword>
<organism evidence="2">
    <name type="scientific">Arion vulgaris</name>
    <dbReference type="NCBI Taxonomy" id="1028688"/>
    <lineage>
        <taxon>Eukaryota</taxon>
        <taxon>Metazoa</taxon>
        <taxon>Spiralia</taxon>
        <taxon>Lophotrochozoa</taxon>
        <taxon>Mollusca</taxon>
        <taxon>Gastropoda</taxon>
        <taxon>Heterobranchia</taxon>
        <taxon>Euthyneura</taxon>
        <taxon>Panpulmonata</taxon>
        <taxon>Eupulmonata</taxon>
        <taxon>Stylommatophora</taxon>
        <taxon>Helicina</taxon>
        <taxon>Arionoidea</taxon>
        <taxon>Arionidae</taxon>
        <taxon>Arion</taxon>
    </lineage>
</organism>
<evidence type="ECO:0000256" key="1">
    <source>
        <dbReference type="SAM" id="Phobius"/>
    </source>
</evidence>
<feature type="transmembrane region" description="Helical" evidence="1">
    <location>
        <begin position="81"/>
        <end position="100"/>
    </location>
</feature>
<evidence type="ECO:0000313" key="2">
    <source>
        <dbReference type="EMBL" id="CEK48282.1"/>
    </source>
</evidence>
<dbReference type="EMBL" id="HACG01001417">
    <property type="protein sequence ID" value="CEK48282.1"/>
    <property type="molecule type" value="Transcribed_RNA"/>
</dbReference>
<name>A0A0B6XW36_9EUPU</name>
<evidence type="ECO:0008006" key="3">
    <source>
        <dbReference type="Google" id="ProtNLM"/>
    </source>
</evidence>
<accession>A0A0B6XW36</accession>
<keyword evidence="1" id="KW-0472">Membrane</keyword>
<proteinExistence type="predicted"/>